<accession>A0ABV6DGB3</accession>
<evidence type="ECO:0000256" key="1">
    <source>
        <dbReference type="SAM" id="SignalP"/>
    </source>
</evidence>
<feature type="signal peptide" evidence="1">
    <location>
        <begin position="1"/>
        <end position="15"/>
    </location>
</feature>
<keyword evidence="1" id="KW-0732">Signal</keyword>
<name>A0ABV6DGB3_9BACL</name>
<dbReference type="Pfam" id="PF09580">
    <property type="entry name" value="Spore_YhcN_YlaJ"/>
    <property type="match status" value="1"/>
</dbReference>
<dbReference type="PROSITE" id="PS51257">
    <property type="entry name" value="PROKAR_LIPOPROTEIN"/>
    <property type="match status" value="1"/>
</dbReference>
<protein>
    <submittedName>
        <fullName evidence="2">YhcN/YlaJ family sporulation lipoprotein</fullName>
    </submittedName>
</protein>
<dbReference type="EMBL" id="JBHLWN010000021">
    <property type="protein sequence ID" value="MFC0211672.1"/>
    <property type="molecule type" value="Genomic_DNA"/>
</dbReference>
<dbReference type="RefSeq" id="WP_377468702.1">
    <property type="nucleotide sequence ID" value="NZ_JBHLWN010000021.1"/>
</dbReference>
<dbReference type="InterPro" id="IPR019076">
    <property type="entry name" value="Spore_lipoprot_YhcN/YlaJ-like"/>
</dbReference>
<comment type="caution">
    <text evidence="2">The sequence shown here is derived from an EMBL/GenBank/DDBJ whole genome shotgun (WGS) entry which is preliminary data.</text>
</comment>
<feature type="chain" id="PRO_5045140395" evidence="1">
    <location>
        <begin position="16"/>
        <end position="229"/>
    </location>
</feature>
<evidence type="ECO:0000313" key="3">
    <source>
        <dbReference type="Proteomes" id="UP001589776"/>
    </source>
</evidence>
<organism evidence="2 3">
    <name type="scientific">Paenibacillus chartarius</name>
    <dbReference type="NCBI Taxonomy" id="747481"/>
    <lineage>
        <taxon>Bacteria</taxon>
        <taxon>Bacillati</taxon>
        <taxon>Bacillota</taxon>
        <taxon>Bacilli</taxon>
        <taxon>Bacillales</taxon>
        <taxon>Paenibacillaceae</taxon>
        <taxon>Paenibacillus</taxon>
    </lineage>
</organism>
<proteinExistence type="predicted"/>
<dbReference type="Proteomes" id="UP001589776">
    <property type="component" value="Unassembled WGS sequence"/>
</dbReference>
<evidence type="ECO:0000313" key="2">
    <source>
        <dbReference type="EMBL" id="MFC0211672.1"/>
    </source>
</evidence>
<gene>
    <name evidence="2" type="ORF">ACFFK0_04255</name>
</gene>
<keyword evidence="2" id="KW-0449">Lipoprotein</keyword>
<keyword evidence="3" id="KW-1185">Reference proteome</keyword>
<sequence length="229" mass="25362">MRIKTWAWLMPAVLAAGLVGCSRQGNYTDDSAINNYSAHRGAQTSDTTRAYQTQQLYGNVIHDNAHLYYNQYLTDQIAGMYGISTAIVMTTDKYAYVAVMLDNSGIGTHGGDSRLEVNNAGTVRGLYNVYSTQNDGASSNNVANGVNSYYTVSNHNDLSHGIKQKIAQKIRYLQPSILDVYISANRDFINSMNNLAQESWKGKPLDPYVGDFNRIVTNVFGTGQWTMNE</sequence>
<reference evidence="2 3" key="1">
    <citation type="submission" date="2024-09" db="EMBL/GenBank/DDBJ databases">
        <authorList>
            <person name="Sun Q."/>
            <person name="Mori K."/>
        </authorList>
    </citation>
    <scope>NUCLEOTIDE SEQUENCE [LARGE SCALE GENOMIC DNA]</scope>
    <source>
        <strain evidence="2 3">CCM 7759</strain>
    </source>
</reference>